<dbReference type="Gene3D" id="3.30.420.10">
    <property type="entry name" value="Ribonuclease H-like superfamily/Ribonuclease H"/>
    <property type="match status" value="1"/>
</dbReference>
<dbReference type="InterPro" id="IPR036397">
    <property type="entry name" value="RNaseH_sf"/>
</dbReference>
<evidence type="ECO:0000259" key="3">
    <source>
        <dbReference type="Pfam" id="PF22936"/>
    </source>
</evidence>
<dbReference type="STRING" id="22663.A0A2I0LEB3"/>
<dbReference type="InterPro" id="IPR012337">
    <property type="entry name" value="RNaseH-like_sf"/>
</dbReference>
<reference evidence="4 5" key="1">
    <citation type="submission" date="2017-11" db="EMBL/GenBank/DDBJ databases">
        <title>De-novo sequencing of pomegranate (Punica granatum L.) genome.</title>
        <authorList>
            <person name="Akparov Z."/>
            <person name="Amiraslanov A."/>
            <person name="Hajiyeva S."/>
            <person name="Abbasov M."/>
            <person name="Kaur K."/>
            <person name="Hamwieh A."/>
            <person name="Solovyev V."/>
            <person name="Salamov A."/>
            <person name="Braich B."/>
            <person name="Kosarev P."/>
            <person name="Mahmoud A."/>
            <person name="Hajiyev E."/>
            <person name="Babayeva S."/>
            <person name="Izzatullayeva V."/>
            <person name="Mammadov A."/>
            <person name="Mammadov A."/>
            <person name="Sharifova S."/>
            <person name="Ojaghi J."/>
            <person name="Eynullazada K."/>
            <person name="Bayramov B."/>
            <person name="Abdulazimova A."/>
            <person name="Shahmuradov I."/>
        </authorList>
    </citation>
    <scope>NUCLEOTIDE SEQUENCE [LARGE SCALE GENOMIC DNA]</scope>
    <source>
        <strain evidence="5">cv. AG2017</strain>
        <tissue evidence="4">Leaf</tissue>
    </source>
</reference>
<keyword evidence="5" id="KW-1185">Reference proteome</keyword>
<dbReference type="EMBL" id="PGOL01000023">
    <property type="protein sequence ID" value="PKI79000.1"/>
    <property type="molecule type" value="Genomic_DNA"/>
</dbReference>
<proteinExistence type="predicted"/>
<dbReference type="PANTHER" id="PTHR42648">
    <property type="entry name" value="TRANSPOSASE, PUTATIVE-RELATED"/>
    <property type="match status" value="1"/>
</dbReference>
<dbReference type="InterPro" id="IPR039537">
    <property type="entry name" value="Retrotran_Ty1/copia-like"/>
</dbReference>
<evidence type="ECO:0000313" key="4">
    <source>
        <dbReference type="EMBL" id="PKI79000.1"/>
    </source>
</evidence>
<keyword evidence="1" id="KW-0645">Protease</keyword>
<evidence type="ECO:0000256" key="1">
    <source>
        <dbReference type="ARBA" id="ARBA00022670"/>
    </source>
</evidence>
<evidence type="ECO:0000259" key="2">
    <source>
        <dbReference type="Pfam" id="PF13976"/>
    </source>
</evidence>
<dbReference type="GO" id="GO:0008233">
    <property type="term" value="F:peptidase activity"/>
    <property type="evidence" value="ECO:0007669"/>
    <property type="project" value="UniProtKB-KW"/>
</dbReference>
<dbReference type="Pfam" id="PF22936">
    <property type="entry name" value="Pol_BBD"/>
    <property type="match status" value="1"/>
</dbReference>
<dbReference type="SUPFAM" id="SSF53098">
    <property type="entry name" value="Ribonuclease H-like"/>
    <property type="match status" value="1"/>
</dbReference>
<dbReference type="InterPro" id="IPR054722">
    <property type="entry name" value="PolX-like_BBD"/>
</dbReference>
<dbReference type="Proteomes" id="UP000233551">
    <property type="component" value="Unassembled WGS sequence"/>
</dbReference>
<dbReference type="InterPro" id="IPR025724">
    <property type="entry name" value="GAG-pre-integrase_dom"/>
</dbReference>
<evidence type="ECO:0000313" key="5">
    <source>
        <dbReference type="Proteomes" id="UP000233551"/>
    </source>
</evidence>
<dbReference type="PANTHER" id="PTHR42648:SF18">
    <property type="entry name" value="RETROTRANSPOSON, UNCLASSIFIED-LIKE PROTEIN"/>
    <property type="match status" value="1"/>
</dbReference>
<dbReference type="Pfam" id="PF13976">
    <property type="entry name" value="gag_pre-integrs"/>
    <property type="match status" value="1"/>
</dbReference>
<keyword evidence="1" id="KW-0378">Hydrolase</keyword>
<comment type="caution">
    <text evidence="4">The sequence shown here is derived from an EMBL/GenBank/DDBJ whole genome shotgun (WGS) entry which is preliminary data.</text>
</comment>
<dbReference type="GO" id="GO:0003676">
    <property type="term" value="F:nucleic acid binding"/>
    <property type="evidence" value="ECO:0007669"/>
    <property type="project" value="InterPro"/>
</dbReference>
<dbReference type="AlphaFoldDB" id="A0A2I0LEB3"/>
<feature type="domain" description="GAG-pre-integrase" evidence="2">
    <location>
        <begin position="198"/>
        <end position="264"/>
    </location>
</feature>
<dbReference type="GO" id="GO:0006508">
    <property type="term" value="P:proteolysis"/>
    <property type="evidence" value="ECO:0007669"/>
    <property type="project" value="UniProtKB-KW"/>
</dbReference>
<gene>
    <name evidence="4" type="ORF">CRG98_000641</name>
</gene>
<organism evidence="4 5">
    <name type="scientific">Punica granatum</name>
    <name type="common">Pomegranate</name>
    <dbReference type="NCBI Taxonomy" id="22663"/>
    <lineage>
        <taxon>Eukaryota</taxon>
        <taxon>Viridiplantae</taxon>
        <taxon>Streptophyta</taxon>
        <taxon>Embryophyta</taxon>
        <taxon>Tracheophyta</taxon>
        <taxon>Spermatophyta</taxon>
        <taxon>Magnoliopsida</taxon>
        <taxon>eudicotyledons</taxon>
        <taxon>Gunneridae</taxon>
        <taxon>Pentapetalae</taxon>
        <taxon>rosids</taxon>
        <taxon>malvids</taxon>
        <taxon>Myrtales</taxon>
        <taxon>Lythraceae</taxon>
        <taxon>Punica</taxon>
    </lineage>
</organism>
<protein>
    <submittedName>
        <fullName evidence="4">Uncharacterized protein</fullName>
    </submittedName>
</protein>
<sequence>MRRNGEELKDVRVVEKILRSLDPKFDHVAVAIEESKDLEAMIIDELLGSLQEVINEEEEEAEPEAEAVEVLTLVIKPTSTVTETIVIRKGMAVEEVVFEAEAEVEDAIETLEEGTANLKSNVMFRPMKGKGDVIFELNNGKQLCIFDVYYVPNIKSNLLSIGQLLERGYNINMKDSALSIRDKNNKLITHVSMTKNRMFPLKLSVNEANCLKVTTLDASTLWHLLYEHLNFEALKLLEKKNMVMGLLKIKAPCNLCEVCVIGKQQRKPFQKYKSRRASLHLELVHSDVCGPIKPISIGGNRYILTFTDDYSGKTWVYMLREKK</sequence>
<accession>A0A2I0LEB3</accession>
<feature type="domain" description="Retrovirus-related Pol polyprotein from transposon TNT 1-94-like beta-barrel" evidence="3">
    <location>
        <begin position="126"/>
        <end position="169"/>
    </location>
</feature>
<name>A0A2I0LEB3_PUNGR</name>